<gene>
    <name evidence="1" type="ORF">Ga0061065_102159</name>
</gene>
<dbReference type="AlphaFoldDB" id="A0A0K6IHK1"/>
<evidence type="ECO:0000313" key="1">
    <source>
        <dbReference type="EMBL" id="CUB02822.1"/>
    </source>
</evidence>
<evidence type="ECO:0008006" key="3">
    <source>
        <dbReference type="Google" id="ProtNLM"/>
    </source>
</evidence>
<proteinExistence type="predicted"/>
<dbReference type="OrthoDB" id="5587545at2"/>
<dbReference type="Proteomes" id="UP000182769">
    <property type="component" value="Unassembled WGS sequence"/>
</dbReference>
<protein>
    <recommendedName>
        <fullName evidence="3">DUF1904 domain-containing protein</fullName>
    </recommendedName>
</protein>
<dbReference type="SUPFAM" id="SSF55331">
    <property type="entry name" value="Tautomerase/MIF"/>
    <property type="match status" value="1"/>
</dbReference>
<accession>A0A0K6IHK1</accession>
<name>A0A0K6IHK1_9GAMM</name>
<reference evidence="2" key="1">
    <citation type="submission" date="2015-08" db="EMBL/GenBank/DDBJ databases">
        <authorList>
            <person name="Varghese N."/>
        </authorList>
    </citation>
    <scope>NUCLEOTIDE SEQUENCE [LARGE SCALE GENOMIC DNA]</scope>
    <source>
        <strain evidence="2">JCM 18476</strain>
    </source>
</reference>
<sequence length="110" mass="12312">MPHIRVRGLPLEDLESVSDTLIETLAELTDTPNSHFTLEYQSSIYLVVGGASPAYPFIEILWFDRGSEVKAKVAQAIDDLIRPLIDAGQDITTLFRDIKGGDYFENGEHF</sequence>
<evidence type="ECO:0000313" key="2">
    <source>
        <dbReference type="Proteomes" id="UP000182769"/>
    </source>
</evidence>
<dbReference type="Gene3D" id="3.30.429.10">
    <property type="entry name" value="Macrophage Migration Inhibitory Factor"/>
    <property type="match status" value="1"/>
</dbReference>
<dbReference type="Pfam" id="PF08921">
    <property type="entry name" value="DUF1904"/>
    <property type="match status" value="1"/>
</dbReference>
<organism evidence="1 2">
    <name type="scientific">Marinomonas fungiae</name>
    <dbReference type="NCBI Taxonomy" id="1137284"/>
    <lineage>
        <taxon>Bacteria</taxon>
        <taxon>Pseudomonadati</taxon>
        <taxon>Pseudomonadota</taxon>
        <taxon>Gammaproteobacteria</taxon>
        <taxon>Oceanospirillales</taxon>
        <taxon>Oceanospirillaceae</taxon>
        <taxon>Marinomonas</taxon>
    </lineage>
</organism>
<dbReference type="RefSeq" id="WP_055461792.1">
    <property type="nucleotide sequence ID" value="NZ_CYHG01000002.1"/>
</dbReference>
<dbReference type="EMBL" id="CYHG01000002">
    <property type="protein sequence ID" value="CUB02822.1"/>
    <property type="molecule type" value="Genomic_DNA"/>
</dbReference>
<dbReference type="InterPro" id="IPR014347">
    <property type="entry name" value="Tautomerase/MIF_sf"/>
</dbReference>
<dbReference type="InterPro" id="IPR015017">
    <property type="entry name" value="DUF1904"/>
</dbReference>
<keyword evidence="2" id="KW-1185">Reference proteome</keyword>
<dbReference type="STRING" id="1137284.GCA_001418205_00664"/>